<dbReference type="InterPro" id="IPR035919">
    <property type="entry name" value="EAL_sf"/>
</dbReference>
<dbReference type="SMART" id="SM00052">
    <property type="entry name" value="EAL"/>
    <property type="match status" value="1"/>
</dbReference>
<dbReference type="InterPro" id="IPR000160">
    <property type="entry name" value="GGDEF_dom"/>
</dbReference>
<organism evidence="4 5">
    <name type="scientific">Ketobacter alkanivorans</name>
    <dbReference type="NCBI Taxonomy" id="1917421"/>
    <lineage>
        <taxon>Bacteria</taxon>
        <taxon>Pseudomonadati</taxon>
        <taxon>Pseudomonadota</taxon>
        <taxon>Gammaproteobacteria</taxon>
        <taxon>Pseudomonadales</taxon>
        <taxon>Ketobacteraceae</taxon>
        <taxon>Ketobacter</taxon>
    </lineage>
</organism>
<feature type="transmembrane region" description="Helical" evidence="1">
    <location>
        <begin position="302"/>
        <end position="322"/>
    </location>
</feature>
<dbReference type="PANTHER" id="PTHR33121:SF70">
    <property type="entry name" value="SIGNALING PROTEIN YKOW"/>
    <property type="match status" value="1"/>
</dbReference>
<protein>
    <recommendedName>
        <fullName evidence="6">EAL domain-containing protein</fullName>
    </recommendedName>
</protein>
<dbReference type="GO" id="GO:0071111">
    <property type="term" value="F:cyclic-guanylate-specific phosphodiesterase activity"/>
    <property type="evidence" value="ECO:0007669"/>
    <property type="project" value="InterPro"/>
</dbReference>
<keyword evidence="1" id="KW-0812">Transmembrane</keyword>
<dbReference type="SUPFAM" id="SSF141868">
    <property type="entry name" value="EAL domain-like"/>
    <property type="match status" value="1"/>
</dbReference>
<dbReference type="InterPro" id="IPR001633">
    <property type="entry name" value="EAL_dom"/>
</dbReference>
<keyword evidence="1" id="KW-1133">Transmembrane helix</keyword>
<evidence type="ECO:0000313" key="4">
    <source>
        <dbReference type="EMBL" id="AUM14742.1"/>
    </source>
</evidence>
<evidence type="ECO:0000256" key="1">
    <source>
        <dbReference type="SAM" id="Phobius"/>
    </source>
</evidence>
<sequence length="883" mass="98178">MGQGMCYSLRGFLTNWLGVTLLLCMAAVGSVSANATSRFVSADSKLSILINGLGAKQLDVSSYLEITPDPQGLAELDDILQLPDSAFTPLQSQTLFSSMSNQAYWVRASVRESARGAQAASRWLLVLENPHLVGGAMYIARNGTLDSSGFTLVESIQDRYLVYPVDLALNDTFELYIKLNVRGAMTIPAKVWREDAYRLHQRKTLPAWGLLFGGLSALILYNLFVMVSLREPMYCYLAAFLSCGLLVTAHTEGFLAHFAGSVRVFQWIGFGAFFQCVALMSAALFTRVFLNTRADYPVIDRLLLASMALSLLLLGALTFQVLPLPLFFSGFSVCGLLFFIPAMIASLSVSDRATRYFLVGWSIFILGYAIYQFAQLGLVPANYVTVHLKEVALGMLGITLSLGIASQIQKERSQKSMGLTQQQETMLELKYTEEQIQKKVLRDTLQEFPNAEALQSAASRVIESVGSTGETVTMVLVELHHLSLVESKLGHAAKNELLTRATKRLSIVLRSIVGVVSLKELNGQYVPMAVLDSNRYAFLLRSMDDVAVNFAVDEVEVSMQRPFFYQGIGLQPGVSFGVARLSDTEASFDSLYQHALNALRADTEKNLLKGYQLESVDQYNPRNISLINQLRQAIQENEISLYFQPVYDLSSNQPCGIEVLTRWDTSHGEKVNPNEIFYLAEVGGFVAELTLKVMEQAICHYLTAVDPQDNPIKLSVNLSPKCLREDRFLEEVGILLTRYHMPSKMLSFEIKEAAIIEDPCITREALNRIRSMGISLTIDEFGAAYSNSSYMSSLPVAEVKLDQRIVARLDNKFHYDSVAGLINLCREQDIKLVIHGVEDESTLARLEQMGCSFAQGHYFSAPVKAGEFRLGKGQMRRSRYQRA</sequence>
<accession>A0A2K9LR25</accession>
<dbReference type="PANTHER" id="PTHR33121">
    <property type="entry name" value="CYCLIC DI-GMP PHOSPHODIESTERASE PDEF"/>
    <property type="match status" value="1"/>
</dbReference>
<dbReference type="Gene3D" id="3.30.70.270">
    <property type="match status" value="1"/>
</dbReference>
<dbReference type="InterPro" id="IPR011623">
    <property type="entry name" value="7TMR_DISM_rcpt_extracell_dom1"/>
</dbReference>
<dbReference type="PROSITE" id="PS50887">
    <property type="entry name" value="GGDEF"/>
    <property type="match status" value="1"/>
</dbReference>
<feature type="transmembrane region" description="Helical" evidence="1">
    <location>
        <begin position="207"/>
        <end position="227"/>
    </location>
</feature>
<dbReference type="InterPro" id="IPR029787">
    <property type="entry name" value="Nucleotide_cyclase"/>
</dbReference>
<feature type="domain" description="EAL" evidence="2">
    <location>
        <begin position="623"/>
        <end position="876"/>
    </location>
</feature>
<dbReference type="CDD" id="cd01948">
    <property type="entry name" value="EAL"/>
    <property type="match status" value="1"/>
</dbReference>
<gene>
    <name evidence="4" type="ORF">Kalk_20940</name>
</gene>
<keyword evidence="5" id="KW-1185">Reference proteome</keyword>
<feature type="transmembrane region" description="Helical" evidence="1">
    <location>
        <begin position="264"/>
        <end position="290"/>
    </location>
</feature>
<dbReference type="Proteomes" id="UP000235116">
    <property type="component" value="Chromosome"/>
</dbReference>
<dbReference type="Pfam" id="PF00563">
    <property type="entry name" value="EAL"/>
    <property type="match status" value="1"/>
</dbReference>
<dbReference type="SUPFAM" id="SSF55073">
    <property type="entry name" value="Nucleotide cyclase"/>
    <property type="match status" value="1"/>
</dbReference>
<feature type="transmembrane region" description="Helical" evidence="1">
    <location>
        <begin position="328"/>
        <end position="349"/>
    </location>
</feature>
<dbReference type="SMART" id="SM00267">
    <property type="entry name" value="GGDEF"/>
    <property type="match status" value="1"/>
</dbReference>
<evidence type="ECO:0000259" key="2">
    <source>
        <dbReference type="PROSITE" id="PS50883"/>
    </source>
</evidence>
<dbReference type="Gene3D" id="3.20.20.450">
    <property type="entry name" value="EAL domain"/>
    <property type="match status" value="1"/>
</dbReference>
<dbReference type="Gene3D" id="2.60.40.2380">
    <property type="match status" value="1"/>
</dbReference>
<dbReference type="AlphaFoldDB" id="A0A2K9LR25"/>
<dbReference type="EMBL" id="CP022684">
    <property type="protein sequence ID" value="AUM14742.1"/>
    <property type="molecule type" value="Genomic_DNA"/>
</dbReference>
<keyword evidence="1" id="KW-0472">Membrane</keyword>
<proteinExistence type="predicted"/>
<dbReference type="InterPro" id="IPR011622">
    <property type="entry name" value="7TMR_DISM_rcpt_extracell_dom2"/>
</dbReference>
<dbReference type="Pfam" id="PF07696">
    <property type="entry name" value="7TMR-DISMED2"/>
    <property type="match status" value="1"/>
</dbReference>
<name>A0A2K9LR25_9GAMM</name>
<evidence type="ECO:0000259" key="3">
    <source>
        <dbReference type="PROSITE" id="PS50887"/>
    </source>
</evidence>
<feature type="domain" description="GGDEF" evidence="3">
    <location>
        <begin position="470"/>
        <end position="613"/>
    </location>
</feature>
<dbReference type="Pfam" id="PF07695">
    <property type="entry name" value="7TMR-DISM_7TM"/>
    <property type="match status" value="1"/>
</dbReference>
<reference evidence="5" key="1">
    <citation type="submission" date="2017-08" db="EMBL/GenBank/DDBJ databases">
        <title>Direct submision.</title>
        <authorList>
            <person name="Kim S.-J."/>
            <person name="Rhee S.-K."/>
        </authorList>
    </citation>
    <scope>NUCLEOTIDE SEQUENCE [LARGE SCALE GENOMIC DNA]</scope>
    <source>
        <strain evidence="5">GI5</strain>
    </source>
</reference>
<evidence type="ECO:0008006" key="6">
    <source>
        <dbReference type="Google" id="ProtNLM"/>
    </source>
</evidence>
<dbReference type="KEGG" id="kak:Kalk_20940"/>
<feature type="transmembrane region" description="Helical" evidence="1">
    <location>
        <begin position="234"/>
        <end position="258"/>
    </location>
</feature>
<dbReference type="InterPro" id="IPR043128">
    <property type="entry name" value="Rev_trsase/Diguanyl_cyclase"/>
</dbReference>
<dbReference type="Pfam" id="PF00990">
    <property type="entry name" value="GGDEF"/>
    <property type="match status" value="1"/>
</dbReference>
<dbReference type="InterPro" id="IPR050706">
    <property type="entry name" value="Cyclic-di-GMP_PDE-like"/>
</dbReference>
<evidence type="ECO:0000313" key="5">
    <source>
        <dbReference type="Proteomes" id="UP000235116"/>
    </source>
</evidence>
<dbReference type="PROSITE" id="PS50883">
    <property type="entry name" value="EAL"/>
    <property type="match status" value="1"/>
</dbReference>
<feature type="transmembrane region" description="Helical" evidence="1">
    <location>
        <begin position="356"/>
        <end position="374"/>
    </location>
</feature>